<evidence type="ECO:0008006" key="5">
    <source>
        <dbReference type="Google" id="ProtNLM"/>
    </source>
</evidence>
<comment type="caution">
    <text evidence="3">The sequence shown here is derived from an EMBL/GenBank/DDBJ whole genome shotgun (WGS) entry which is preliminary data.</text>
</comment>
<dbReference type="EMBL" id="JAUHTB010000013">
    <property type="protein sequence ID" value="MDN4506669.1"/>
    <property type="molecule type" value="Genomic_DNA"/>
</dbReference>
<protein>
    <recommendedName>
        <fullName evidence="5">Serine/threonine protein kinase</fullName>
    </recommendedName>
</protein>
<dbReference type="Proteomes" id="UP001172702">
    <property type="component" value="Unassembled WGS sequence"/>
</dbReference>
<keyword evidence="2" id="KW-1133">Transmembrane helix</keyword>
<accession>A0ABT8H3Z2</accession>
<feature type="region of interest" description="Disordered" evidence="1">
    <location>
        <begin position="97"/>
        <end position="135"/>
    </location>
</feature>
<feature type="compositionally biased region" description="Pro residues" evidence="1">
    <location>
        <begin position="1"/>
        <end position="10"/>
    </location>
</feature>
<organism evidence="3 4">
    <name type="scientific">Dietzia maris</name>
    <dbReference type="NCBI Taxonomy" id="37915"/>
    <lineage>
        <taxon>Bacteria</taxon>
        <taxon>Bacillati</taxon>
        <taxon>Actinomycetota</taxon>
        <taxon>Actinomycetes</taxon>
        <taxon>Mycobacteriales</taxon>
        <taxon>Dietziaceae</taxon>
        <taxon>Dietzia</taxon>
    </lineage>
</organism>
<feature type="compositionally biased region" description="Low complexity" evidence="1">
    <location>
        <begin position="97"/>
        <end position="130"/>
    </location>
</feature>
<name>A0ABT8H3Z2_9ACTN</name>
<keyword evidence="4" id="KW-1185">Reference proteome</keyword>
<evidence type="ECO:0000313" key="3">
    <source>
        <dbReference type="EMBL" id="MDN4506669.1"/>
    </source>
</evidence>
<feature type="transmembrane region" description="Helical" evidence="2">
    <location>
        <begin position="55"/>
        <end position="79"/>
    </location>
</feature>
<feature type="region of interest" description="Disordered" evidence="1">
    <location>
        <begin position="1"/>
        <end position="33"/>
    </location>
</feature>
<reference evidence="3 4" key="1">
    <citation type="submission" date="2023-07" db="EMBL/GenBank/DDBJ databases">
        <title>Strategy for survival of the halotoleranting strain Dietzia MX2 from the Yakshinskoe mineral salts deposit.</title>
        <authorList>
            <person name="Kharitonova M.A."/>
            <person name="Kupriyanova-Ashina F.G."/>
            <person name="Shakirov T.R."/>
            <person name="Vafina M.S."/>
            <person name="Ilinskaya O.N."/>
        </authorList>
    </citation>
    <scope>NUCLEOTIDE SEQUENCE [LARGE SCALE GENOMIC DNA]</scope>
    <source>
        <strain evidence="3 4">MX2</strain>
    </source>
</reference>
<keyword evidence="2" id="KW-0812">Transmembrane</keyword>
<evidence type="ECO:0000256" key="1">
    <source>
        <dbReference type="SAM" id="MobiDB-lite"/>
    </source>
</evidence>
<evidence type="ECO:0000256" key="2">
    <source>
        <dbReference type="SAM" id="Phobius"/>
    </source>
</evidence>
<evidence type="ECO:0000313" key="4">
    <source>
        <dbReference type="Proteomes" id="UP001172702"/>
    </source>
</evidence>
<sequence>MTQNPPPGWDGPPTSEFRAVQQPGHGTGGYGAGGYGSSGYGDYGAPPRKQGMSPVAIVALTVGAMLLIGLVIATVFLVVPRFTQDSAAPVTSTVSVTATAPESPAQPTVQPARPARPAQPVQPARPASPSGSYECSNAEDGAYSRSAVGSNATSCEFALSVWAEYLLAGGNGAPMVLDAYSPVTGEVYTMSCSGGDVVTCTGGNNAVVYIY</sequence>
<gene>
    <name evidence="3" type="ORF">QYF62_11455</name>
</gene>
<dbReference type="RefSeq" id="WP_283467008.1">
    <property type="nucleotide sequence ID" value="NZ_JAUHTB010000013.1"/>
</dbReference>
<keyword evidence="2" id="KW-0472">Membrane</keyword>
<proteinExistence type="predicted"/>